<evidence type="ECO:0000259" key="2">
    <source>
        <dbReference type="SMART" id="SM00849"/>
    </source>
</evidence>
<dbReference type="Gene3D" id="3.60.15.10">
    <property type="entry name" value="Ribonuclease Z/Hydroxyacylglutathione hydrolase-like"/>
    <property type="match status" value="1"/>
</dbReference>
<dbReference type="SUPFAM" id="SSF56281">
    <property type="entry name" value="Metallo-hydrolase/oxidoreductase"/>
    <property type="match status" value="1"/>
</dbReference>
<dbReference type="InterPro" id="IPR036866">
    <property type="entry name" value="RibonucZ/Hydroxyglut_hydro"/>
</dbReference>
<feature type="coiled-coil region" evidence="1">
    <location>
        <begin position="213"/>
        <end position="240"/>
    </location>
</feature>
<feature type="domain" description="Metallo-beta-lactamase" evidence="2">
    <location>
        <begin position="27"/>
        <end position="198"/>
    </location>
</feature>
<gene>
    <name evidence="3" type="primary">pksB</name>
    <name evidence="3" type="ORF">Bravens_00584</name>
</gene>
<dbReference type="RefSeq" id="WP_062020139.1">
    <property type="nucleotide sequence ID" value="NZ_LQQC01000007.1"/>
</dbReference>
<dbReference type="EC" id="3.-.-.-" evidence="3"/>
<keyword evidence="3" id="KW-0378">Hydrolase</keyword>
<dbReference type="AlphaFoldDB" id="A0A150HAH3"/>
<dbReference type="EMBL" id="LQQC01000007">
    <property type="protein sequence ID" value="KXZ59031.1"/>
    <property type="molecule type" value="Genomic_DNA"/>
</dbReference>
<organism evidence="3 4">
    <name type="scientific">Brevibacterium ravenspurgense</name>
    <dbReference type="NCBI Taxonomy" id="479117"/>
    <lineage>
        <taxon>Bacteria</taxon>
        <taxon>Bacillati</taxon>
        <taxon>Actinomycetota</taxon>
        <taxon>Actinomycetes</taxon>
        <taxon>Micrococcales</taxon>
        <taxon>Brevibacteriaceae</taxon>
        <taxon>Brevibacterium</taxon>
    </lineage>
</organism>
<name>A0A150HAH3_9MICO</name>
<dbReference type="InterPro" id="IPR036388">
    <property type="entry name" value="WH-like_DNA-bd_sf"/>
</dbReference>
<dbReference type="Gene3D" id="1.10.10.10">
    <property type="entry name" value="Winged helix-like DNA-binding domain superfamily/Winged helix DNA-binding domain"/>
    <property type="match status" value="1"/>
</dbReference>
<proteinExistence type="predicted"/>
<evidence type="ECO:0000313" key="3">
    <source>
        <dbReference type="EMBL" id="KXZ59031.1"/>
    </source>
</evidence>
<reference evidence="3 4" key="1">
    <citation type="submission" date="2016-01" db="EMBL/GenBank/DDBJ databases">
        <title>Use of Whole Genome Sequencing to ascertain that Brevibacterium massiliense (Roux, Raoult 2009) is a later heterotypic synonym of Brevibacterium ravenspurgense (Mages 2008).</title>
        <authorList>
            <person name="Bernier A.-M."/>
            <person name="Burdz T."/>
            <person name="Huynh C."/>
            <person name="Pachecho A.L."/>
            <person name="Wiebe D."/>
            <person name="Bonner C."/>
            <person name="Bernard K."/>
        </authorList>
    </citation>
    <scope>NUCLEOTIDE SEQUENCE [LARGE SCALE GENOMIC DNA]</scope>
    <source>
        <strain evidence="3 4">CCUG56047</strain>
    </source>
</reference>
<protein>
    <submittedName>
        <fullName evidence="3">Putative polyketide biosynthesis zinc-dependent hydrolase PksB</fullName>
        <ecNumber evidence="3">3.-.-.-</ecNumber>
    </submittedName>
</protein>
<accession>A0A150HAH3</accession>
<dbReference type="Pfam" id="PF00753">
    <property type="entry name" value="Lactamase_B"/>
    <property type="match status" value="1"/>
</dbReference>
<evidence type="ECO:0000256" key="1">
    <source>
        <dbReference type="SAM" id="Coils"/>
    </source>
</evidence>
<dbReference type="InterPro" id="IPR001279">
    <property type="entry name" value="Metallo-B-lactamas"/>
</dbReference>
<dbReference type="InterPro" id="IPR050662">
    <property type="entry name" value="Sec-metab_biosynth-thioest"/>
</dbReference>
<dbReference type="SMART" id="SM00849">
    <property type="entry name" value="Lactamase_B"/>
    <property type="match status" value="1"/>
</dbReference>
<dbReference type="PANTHER" id="PTHR23131">
    <property type="entry name" value="ENDORIBONUCLEASE LACTB2"/>
    <property type="match status" value="1"/>
</dbReference>
<dbReference type="PATRIC" id="fig|479117.4.peg.585"/>
<dbReference type="GO" id="GO:0016787">
    <property type="term" value="F:hydrolase activity"/>
    <property type="evidence" value="ECO:0007669"/>
    <property type="project" value="UniProtKB-KW"/>
</dbReference>
<keyword evidence="1" id="KW-0175">Coiled coil</keyword>
<sequence>MTTPDQQAAPRFVRRTADNPSPMTLDGTNSYVLFTADDTAAVIIDPGPELEAHLQELGELVGDRELRGIVLTHHHWDHSDLLKTVDGWAPQTPVFAVDSRFARFVPPLVHDDLHGDDAVLEFGPAEDDRIQLIPTPGHTLDSISVLFGSVLFSGDTVLGRGTTVIMHGDGSVEKYLDSLTRLRSMVDEGLVTEIQPAHGDAITDPGEVLDYYIAHRRERLDEVRAALKEHEAELTGVEISPEHELTEKVGRTVYATAPQNMRETVNTIVAAQLEYVQKHG</sequence>
<dbReference type="PANTHER" id="PTHR23131:SF0">
    <property type="entry name" value="ENDORIBONUCLEASE LACTB2"/>
    <property type="match status" value="1"/>
</dbReference>
<dbReference type="CDD" id="cd16278">
    <property type="entry name" value="metallo-hydrolase-like_MBL-fold"/>
    <property type="match status" value="1"/>
</dbReference>
<comment type="caution">
    <text evidence="3">The sequence shown here is derived from an EMBL/GenBank/DDBJ whole genome shotgun (WGS) entry which is preliminary data.</text>
</comment>
<evidence type="ECO:0000313" key="4">
    <source>
        <dbReference type="Proteomes" id="UP000243589"/>
    </source>
</evidence>
<keyword evidence="4" id="KW-1185">Reference proteome</keyword>
<dbReference type="Proteomes" id="UP000243589">
    <property type="component" value="Unassembled WGS sequence"/>
</dbReference>